<feature type="region of interest" description="Disordered" evidence="1">
    <location>
        <begin position="397"/>
        <end position="419"/>
    </location>
</feature>
<gene>
    <name evidence="2" type="ORF">HUN01_03080</name>
</gene>
<reference evidence="3" key="1">
    <citation type="submission" date="2020-06" db="EMBL/GenBank/DDBJ databases">
        <title>Nostoc edaphicum CCNP1411 genome.</title>
        <authorList>
            <person name="Fidor A."/>
            <person name="Grabski M."/>
            <person name="Gawor J."/>
            <person name="Gromadka R."/>
            <person name="Wegrzyn G."/>
            <person name="Mazur-Marzec H."/>
        </authorList>
    </citation>
    <scope>NUCLEOTIDE SEQUENCE [LARGE SCALE GENOMIC DNA]</scope>
    <source>
        <strain evidence="3">CCNP1411</strain>
    </source>
</reference>
<accession>A0A7D7L928</accession>
<dbReference type="Gene3D" id="2.40.180.10">
    <property type="entry name" value="Catalase core domain"/>
    <property type="match status" value="1"/>
</dbReference>
<dbReference type="KEGG" id="ned:HUN01_03080"/>
<dbReference type="GO" id="GO:0020037">
    <property type="term" value="F:heme binding"/>
    <property type="evidence" value="ECO:0007669"/>
    <property type="project" value="InterPro"/>
</dbReference>
<name>A0A7D7L928_9NOSO</name>
<proteinExistence type="predicted"/>
<evidence type="ECO:0000313" key="2">
    <source>
        <dbReference type="EMBL" id="QMS86598.1"/>
    </source>
</evidence>
<dbReference type="AlphaFoldDB" id="A0A7D7L928"/>
<keyword evidence="3" id="KW-1185">Reference proteome</keyword>
<dbReference type="Proteomes" id="UP000514713">
    <property type="component" value="Chromosome"/>
</dbReference>
<dbReference type="RefSeq" id="WP_181930030.1">
    <property type="nucleotide sequence ID" value="NZ_CP054698.1"/>
</dbReference>
<dbReference type="InterPro" id="IPR020835">
    <property type="entry name" value="Catalase_sf"/>
</dbReference>
<protein>
    <submittedName>
        <fullName evidence="2">Catalase family protein</fullName>
    </submittedName>
</protein>
<organism evidence="2 3">
    <name type="scientific">Nostoc edaphicum CCNP1411</name>
    <dbReference type="NCBI Taxonomy" id="1472755"/>
    <lineage>
        <taxon>Bacteria</taxon>
        <taxon>Bacillati</taxon>
        <taxon>Cyanobacteriota</taxon>
        <taxon>Cyanophyceae</taxon>
        <taxon>Nostocales</taxon>
        <taxon>Nostocaceae</taxon>
        <taxon>Nostoc</taxon>
    </lineage>
</organism>
<dbReference type="PANTHER" id="PTHR36195:SF4">
    <property type="entry name" value="DOMAIN PROTEIN, PUTATIVE (AFU_ORTHOLOGUE AFUA_5G01990)-RELATED"/>
    <property type="match status" value="1"/>
</dbReference>
<dbReference type="SUPFAM" id="SSF56634">
    <property type="entry name" value="Heme-dependent catalase-like"/>
    <property type="match status" value="1"/>
</dbReference>
<dbReference type="CDD" id="cd08152">
    <property type="entry name" value="y4iL_like"/>
    <property type="match status" value="1"/>
</dbReference>
<dbReference type="EMBL" id="CP054698">
    <property type="protein sequence ID" value="QMS86598.1"/>
    <property type="molecule type" value="Genomic_DNA"/>
</dbReference>
<evidence type="ECO:0000313" key="3">
    <source>
        <dbReference type="Proteomes" id="UP000514713"/>
    </source>
</evidence>
<dbReference type="PANTHER" id="PTHR36195">
    <property type="entry name" value="DOMAIN PROTEIN, PUTATIVE (AFU_ORTHOLOGUE AFUA_5G01990)-RELATED-RELATED"/>
    <property type="match status" value="1"/>
</dbReference>
<sequence length="419" mass="47627">MSKLIRIVLLVLASGVIALALTLPSFSNQPRQITALDGTKDPIRAGQDKTFFHLKNLGTDDGASKEISVQKPVVPALAQESIEPGEKDLIDSILNASLARLHTQFPPGTRPVLRDAHPKAHGLVYAEFIVLDNLPKELRYGVFKTPRTFDALIRFSAGNVEVQEDRVPQAAGMAIKLFGVEGEKLLESQKDAKTQDFVMINFPTFFVRNLKDYELLHQQMLKGQIEKFFESRPTELKAIMSMRSQPLFNPVQIRYWSQTPYLLGPNAIKFSAAPISRSTNRQPKTMGPDFLREVMKKQVGSEDVYYEFAVQIQADPMTMPVEDPLELWDEMVSPFQKVAIIRIPKQDIDANGRVEMAENLAFTPWHSLPEHRPLGSMNRSRLLIYEKVSEFRRKMNNVPRKEPNQIPIENNKHTRKNSR</sequence>
<evidence type="ECO:0000256" key="1">
    <source>
        <dbReference type="SAM" id="MobiDB-lite"/>
    </source>
</evidence>